<evidence type="ECO:0000259" key="2">
    <source>
        <dbReference type="Pfam" id="PF13229"/>
    </source>
</evidence>
<dbReference type="Gene3D" id="2.160.20.10">
    <property type="entry name" value="Single-stranded right-handed beta-helix, Pectin lyase-like"/>
    <property type="match status" value="1"/>
</dbReference>
<evidence type="ECO:0000313" key="3">
    <source>
        <dbReference type="EMBL" id="AIG56897.1"/>
    </source>
</evidence>
<dbReference type="EMBL" id="KJ739595">
    <property type="protein sequence ID" value="AIG56897.1"/>
    <property type="molecule type" value="Genomic_DNA"/>
</dbReference>
<proteinExistence type="predicted"/>
<reference evidence="3" key="1">
    <citation type="submission" date="2014-12" db="EMBL/GenBank/DDBJ databases">
        <authorList>
            <person name="Yan X."/>
            <person name="Fratamico P.M."/>
            <person name="Tebbs R.S."/>
            <person name="O'Connell C.D."/>
            <person name="Baranzoni G.M."/>
            <person name="Swimley M."/>
            <person name="Debroy C."/>
            <person name="Liu Y."/>
        </authorList>
    </citation>
    <scope>NUCLEOTIDE SEQUENCE</scope>
    <source>
        <strain evidence="3">Bi 316-42</strain>
    </source>
</reference>
<dbReference type="SUPFAM" id="SSF51126">
    <property type="entry name" value="Pectin lyase-like"/>
    <property type="match status" value="1"/>
</dbReference>
<feature type="domain" description="Right handed beta helix" evidence="2">
    <location>
        <begin position="140"/>
        <end position="249"/>
    </location>
</feature>
<keyword evidence="1" id="KW-0732">Signal</keyword>
<protein>
    <recommendedName>
        <fullName evidence="2">Right handed beta helix domain-containing protein</fullName>
    </recommendedName>
</protein>
<dbReference type="AlphaFoldDB" id="A0A075TK67"/>
<accession>A0A075TK67</accession>
<dbReference type="SMART" id="SM00710">
    <property type="entry name" value="PbH1"/>
    <property type="match status" value="8"/>
</dbReference>
<name>A0A075TK67_ECOLX</name>
<dbReference type="PROSITE" id="PS51257">
    <property type="entry name" value="PROKAR_LIPOPROTEIN"/>
    <property type="match status" value="1"/>
</dbReference>
<feature type="signal peptide" evidence="1">
    <location>
        <begin position="1"/>
        <end position="27"/>
    </location>
</feature>
<dbReference type="InterPro" id="IPR006626">
    <property type="entry name" value="PbH1"/>
</dbReference>
<evidence type="ECO:0000256" key="1">
    <source>
        <dbReference type="SAM" id="SignalP"/>
    </source>
</evidence>
<feature type="chain" id="PRO_5001709668" description="Right handed beta helix domain-containing protein" evidence="1">
    <location>
        <begin position="28"/>
        <end position="425"/>
    </location>
</feature>
<dbReference type="InterPro" id="IPR012334">
    <property type="entry name" value="Pectin_lyas_fold"/>
</dbReference>
<sequence>MNRREFSFLLVSMGLSYSCLKSSYSFAQQVNNTDVINIIDFGCKAYNSSDTALHDNRVALQKIFDYCLAMSSLTNKSYSIYIPKGIFYLSSTSLDSSHGVPGSFCLQIYSNIKIYGEGTLKLLPKQYGLGAFFRILASDQNNKISNVMISDITLDGNSAHQVDGVQASNILLECANNIQIKNITSKNCNGNGILIRGTRQIDKPVEQVSIIGCIVSNCKKIGIQVSQFNKLTICNNQVFNCSDNGIDIYGDIGRNPRELTNGNNFEIYSNNVSDCLNGVFPETVSNGKIFKNTIKNIRCSSIHVNRIHGLPSSIYITENIIQNAPVAFTITGDMANIIINKNHVKNVKDYFFSFGSGKGNVSGVIASNNVLEVGPNLKAVVNFSGMRVNNIQINANRLISGNNINQVPMQVNNALSFNKNSVILK</sequence>
<dbReference type="InterPro" id="IPR039448">
    <property type="entry name" value="Beta_helix"/>
</dbReference>
<organism evidence="3">
    <name type="scientific">Escherichia coli</name>
    <dbReference type="NCBI Taxonomy" id="562"/>
    <lineage>
        <taxon>Bacteria</taxon>
        <taxon>Pseudomonadati</taxon>
        <taxon>Pseudomonadota</taxon>
        <taxon>Gammaproteobacteria</taxon>
        <taxon>Enterobacterales</taxon>
        <taxon>Enterobacteriaceae</taxon>
        <taxon>Escherichia</taxon>
    </lineage>
</organism>
<dbReference type="Pfam" id="PF13229">
    <property type="entry name" value="Beta_helix"/>
    <property type="match status" value="1"/>
</dbReference>
<dbReference type="InterPro" id="IPR011050">
    <property type="entry name" value="Pectin_lyase_fold/virulence"/>
</dbReference>
<dbReference type="RefSeq" id="WP_021518758.1">
    <property type="nucleotide sequence ID" value="NZ_CP083497.1"/>
</dbReference>